<evidence type="ECO:0000313" key="2">
    <source>
        <dbReference type="Proteomes" id="UP000191285"/>
    </source>
</evidence>
<organism evidence="1 2">
    <name type="scientific">Penicillium steckii</name>
    <dbReference type="NCBI Taxonomy" id="303698"/>
    <lineage>
        <taxon>Eukaryota</taxon>
        <taxon>Fungi</taxon>
        <taxon>Dikarya</taxon>
        <taxon>Ascomycota</taxon>
        <taxon>Pezizomycotina</taxon>
        <taxon>Eurotiomycetes</taxon>
        <taxon>Eurotiomycetidae</taxon>
        <taxon>Eurotiales</taxon>
        <taxon>Aspergillaceae</taxon>
        <taxon>Penicillium</taxon>
    </lineage>
</organism>
<accession>A0A1V6SPV9</accession>
<sequence length="192" mass="21922">MENMISGQFADLREYLVKEIMNRCKQLHDQPETWQDVANFLKNFPETLHLLKHSGLEEAQILKIKPPICFEQRINRLVAIVHLLETRIEDKVLATTEVPRLLSEMCAHIGRLTIDTSEDSDYLNVMEDYAAQITNSYWADKGYSTVPRISYEESEAEAFSLWNRLNGPVFDCGCRQCASGTADQSGVLACFD</sequence>
<reference evidence="2" key="1">
    <citation type="journal article" date="2017" name="Nat. Microbiol.">
        <title>Global analysis of biosynthetic gene clusters reveals vast potential of secondary metabolite production in Penicillium species.</title>
        <authorList>
            <person name="Nielsen J.C."/>
            <person name="Grijseels S."/>
            <person name="Prigent S."/>
            <person name="Ji B."/>
            <person name="Dainat J."/>
            <person name="Nielsen K.F."/>
            <person name="Frisvad J.C."/>
            <person name="Workman M."/>
            <person name="Nielsen J."/>
        </authorList>
    </citation>
    <scope>NUCLEOTIDE SEQUENCE [LARGE SCALE GENOMIC DNA]</scope>
    <source>
        <strain evidence="2">IBT 24891</strain>
    </source>
</reference>
<proteinExistence type="predicted"/>
<protein>
    <submittedName>
        <fullName evidence="1">Uncharacterized protein</fullName>
    </submittedName>
</protein>
<dbReference type="OrthoDB" id="10353409at2759"/>
<dbReference type="EMBL" id="MLKD01000025">
    <property type="protein sequence ID" value="OQE16091.1"/>
    <property type="molecule type" value="Genomic_DNA"/>
</dbReference>
<name>A0A1V6SPV9_9EURO</name>
<evidence type="ECO:0000313" key="1">
    <source>
        <dbReference type="EMBL" id="OQE16091.1"/>
    </source>
</evidence>
<keyword evidence="2" id="KW-1185">Reference proteome</keyword>
<dbReference type="Proteomes" id="UP000191285">
    <property type="component" value="Unassembled WGS sequence"/>
</dbReference>
<comment type="caution">
    <text evidence="1">The sequence shown here is derived from an EMBL/GenBank/DDBJ whole genome shotgun (WGS) entry which is preliminary data.</text>
</comment>
<gene>
    <name evidence="1" type="ORF">PENSTE_c025G00380</name>
</gene>
<dbReference type="AlphaFoldDB" id="A0A1V6SPV9"/>